<name>A0A9D1MCH9_9FIRM</name>
<feature type="chain" id="PRO_5038516071" evidence="2">
    <location>
        <begin position="26"/>
        <end position="379"/>
    </location>
</feature>
<evidence type="ECO:0000256" key="2">
    <source>
        <dbReference type="SAM" id="SignalP"/>
    </source>
</evidence>
<dbReference type="Pfam" id="PF00395">
    <property type="entry name" value="SLH"/>
    <property type="match status" value="2"/>
</dbReference>
<feature type="signal peptide" evidence="2">
    <location>
        <begin position="1"/>
        <end position="25"/>
    </location>
</feature>
<evidence type="ECO:0000259" key="3">
    <source>
        <dbReference type="PROSITE" id="PS51272"/>
    </source>
</evidence>
<gene>
    <name evidence="4" type="ORF">IAA61_07765</name>
</gene>
<organism evidence="4 5">
    <name type="scientific">Candidatus Ornithomonoglobus merdipullorum</name>
    <dbReference type="NCBI Taxonomy" id="2840895"/>
    <lineage>
        <taxon>Bacteria</taxon>
        <taxon>Bacillati</taxon>
        <taxon>Bacillota</taxon>
        <taxon>Clostridia</taxon>
        <taxon>Candidatus Ornithomonoglobus</taxon>
    </lineage>
</organism>
<dbReference type="GO" id="GO:0004040">
    <property type="term" value="F:amidase activity"/>
    <property type="evidence" value="ECO:0007669"/>
    <property type="project" value="InterPro"/>
</dbReference>
<dbReference type="InterPro" id="IPR001119">
    <property type="entry name" value="SLH_dom"/>
</dbReference>
<keyword evidence="2" id="KW-0732">Signal</keyword>
<dbReference type="AlphaFoldDB" id="A0A9D1MCH9"/>
<sequence>MLKKIIAASLCAAMLCAQTASCASAAGDYSWAETEIEYCRQNGIMTGDENGDLDPGGTLTRAQMAKMLIESFGADDAADAGGQQFSDISPDQWYYDYAREIRQYMTEPGAEFNGNEPVTREEFASTLVRASGLTAGNVRNSDILTDNFPDADEVSDKYKTLMCIAVERAYFRGSDGYLRPKDDLTRAEVCALLYRVIESVKGEIELTWEDLGVPKTSTPILGAAEITVDAAKEWAASRGAAQLFLDAADIYWKYGELTGIRPEVLYAQAAKETAFGNYGGAVLPEMNNFAGIKKYGATGDATEDHESFATQDDGVRAHFNHMSAYVGLEPIGEVHGRYNSVKSLSWAGTVKYVEALGGRWCPDLYYGYSIVKTMLADMY</sequence>
<dbReference type="Proteomes" id="UP000824109">
    <property type="component" value="Unassembled WGS sequence"/>
</dbReference>
<reference evidence="4" key="1">
    <citation type="submission" date="2020-10" db="EMBL/GenBank/DDBJ databases">
        <authorList>
            <person name="Gilroy R."/>
        </authorList>
    </citation>
    <scope>NUCLEOTIDE SEQUENCE</scope>
    <source>
        <strain evidence="4">USAMLcec3-3695</strain>
    </source>
</reference>
<evidence type="ECO:0000256" key="1">
    <source>
        <dbReference type="ARBA" id="ARBA00022737"/>
    </source>
</evidence>
<dbReference type="PROSITE" id="PS51272">
    <property type="entry name" value="SLH"/>
    <property type="match status" value="2"/>
</dbReference>
<protein>
    <submittedName>
        <fullName evidence="4">S-layer homology domain-containing protein</fullName>
    </submittedName>
</protein>
<feature type="domain" description="SLH" evidence="3">
    <location>
        <begin position="19"/>
        <end position="82"/>
    </location>
</feature>
<accession>A0A9D1MCH9</accession>
<dbReference type="InterPro" id="IPR002901">
    <property type="entry name" value="MGlyc_endo_b_GlcNAc-like_dom"/>
</dbReference>
<feature type="domain" description="SLH" evidence="3">
    <location>
        <begin position="145"/>
        <end position="207"/>
    </location>
</feature>
<proteinExistence type="predicted"/>
<evidence type="ECO:0000313" key="4">
    <source>
        <dbReference type="EMBL" id="HIU57686.1"/>
    </source>
</evidence>
<evidence type="ECO:0000313" key="5">
    <source>
        <dbReference type="Proteomes" id="UP000824109"/>
    </source>
</evidence>
<keyword evidence="1" id="KW-0677">Repeat</keyword>
<dbReference type="Gene3D" id="1.10.530.10">
    <property type="match status" value="1"/>
</dbReference>
<comment type="caution">
    <text evidence="4">The sequence shown here is derived from an EMBL/GenBank/DDBJ whole genome shotgun (WGS) entry which is preliminary data.</text>
</comment>
<reference evidence="4" key="2">
    <citation type="journal article" date="2021" name="PeerJ">
        <title>Extensive microbial diversity within the chicken gut microbiome revealed by metagenomics and culture.</title>
        <authorList>
            <person name="Gilroy R."/>
            <person name="Ravi A."/>
            <person name="Getino M."/>
            <person name="Pursley I."/>
            <person name="Horton D.L."/>
            <person name="Alikhan N.F."/>
            <person name="Baker D."/>
            <person name="Gharbi K."/>
            <person name="Hall N."/>
            <person name="Watson M."/>
            <person name="Adriaenssens E.M."/>
            <person name="Foster-Nyarko E."/>
            <person name="Jarju S."/>
            <person name="Secka A."/>
            <person name="Antonio M."/>
            <person name="Oren A."/>
            <person name="Chaudhuri R.R."/>
            <person name="La Ragione R."/>
            <person name="Hildebrand F."/>
            <person name="Pallen M.J."/>
        </authorList>
    </citation>
    <scope>NUCLEOTIDE SEQUENCE</scope>
    <source>
        <strain evidence="4">USAMLcec3-3695</strain>
    </source>
</reference>
<dbReference type="Pfam" id="PF01832">
    <property type="entry name" value="Glucosaminidase"/>
    <property type="match status" value="1"/>
</dbReference>
<dbReference type="EMBL" id="DVNB01000083">
    <property type="protein sequence ID" value="HIU57686.1"/>
    <property type="molecule type" value="Genomic_DNA"/>
</dbReference>